<accession>A8SCZ1</accession>
<reference evidence="3 4" key="2">
    <citation type="submission" date="2007-09" db="EMBL/GenBank/DDBJ databases">
        <authorList>
            <person name="Fulton L."/>
            <person name="Clifton S."/>
            <person name="Fulton B."/>
            <person name="Xu J."/>
            <person name="Minx P."/>
            <person name="Pepin K.H."/>
            <person name="Johnson M."/>
            <person name="Thiruvilangam P."/>
            <person name="Bhonagiri V."/>
            <person name="Nash W.E."/>
            <person name="Mardis E.R."/>
            <person name="Wilson R.K."/>
        </authorList>
    </citation>
    <scope>NUCLEOTIDE SEQUENCE [LARGE SCALE GENOMIC DNA]</scope>
    <source>
        <strain evidence="3 4">M21/2</strain>
    </source>
</reference>
<comment type="caution">
    <text evidence="3">The sequence shown here is derived from an EMBL/GenBank/DDBJ whole genome shotgun (WGS) entry which is preliminary data.</text>
</comment>
<evidence type="ECO:0000256" key="1">
    <source>
        <dbReference type="SAM" id="MobiDB-lite"/>
    </source>
</evidence>
<dbReference type="Proteomes" id="UP000005945">
    <property type="component" value="Unassembled WGS sequence"/>
</dbReference>
<dbReference type="AlphaFoldDB" id="A8SCZ1"/>
<dbReference type="Pfam" id="PF19481">
    <property type="entry name" value="DUF6017"/>
    <property type="match status" value="1"/>
</dbReference>
<gene>
    <name evidence="3" type="ORF">FAEPRAM212_01868</name>
</gene>
<evidence type="ECO:0000259" key="2">
    <source>
        <dbReference type="Pfam" id="PF19481"/>
    </source>
</evidence>
<dbReference type="InterPro" id="IPR046059">
    <property type="entry name" value="DUF6017"/>
</dbReference>
<reference evidence="3 4" key="1">
    <citation type="submission" date="2007-09" db="EMBL/GenBank/DDBJ databases">
        <title>Draft genome sequence of Faecalibacterium prausnitzii M21/2.</title>
        <authorList>
            <person name="Sudarsanam P."/>
            <person name="Ley R."/>
            <person name="Guruge J."/>
            <person name="Turnbaugh P.J."/>
            <person name="Mahowald M."/>
            <person name="Liep D."/>
            <person name="Gordon J."/>
        </authorList>
    </citation>
    <scope>NUCLEOTIDE SEQUENCE [LARGE SCALE GENOMIC DNA]</scope>
    <source>
        <strain evidence="3 4">M21/2</strain>
    </source>
</reference>
<protein>
    <recommendedName>
        <fullName evidence="2">DUF6017 domain-containing protein</fullName>
    </recommendedName>
</protein>
<name>A8SCZ1_9FIRM</name>
<feature type="compositionally biased region" description="Basic and acidic residues" evidence="1">
    <location>
        <begin position="1"/>
        <end position="18"/>
    </location>
</feature>
<proteinExistence type="predicted"/>
<sequence>MQLNKDKLITEKQKKEGLNTDSLPIHSPNPLPSDEDEAAAPPPERTENRKEAAYQIYRDLILENIEYDTLTQNPRIDREQLDEIVDILLETVCTNRKSIRVAGDDYPAELVKAKFLKLGSHHIEFVMDCLRDNTTKVRNIKQYLRAMLFNAPSTINSYYASLVAHDMAQPDWGRQPNT</sequence>
<dbReference type="HOGENOM" id="CLU_110237_0_0_9"/>
<organism evidence="3 4">
    <name type="scientific">Faecalibacterium prausnitzii M21/2</name>
    <dbReference type="NCBI Taxonomy" id="411485"/>
    <lineage>
        <taxon>Bacteria</taxon>
        <taxon>Bacillati</taxon>
        <taxon>Bacillota</taxon>
        <taxon>Clostridia</taxon>
        <taxon>Eubacteriales</taxon>
        <taxon>Oscillospiraceae</taxon>
        <taxon>Faecalibacterium</taxon>
    </lineage>
</organism>
<evidence type="ECO:0000313" key="3">
    <source>
        <dbReference type="EMBL" id="EDP21144.1"/>
    </source>
</evidence>
<evidence type="ECO:0000313" key="4">
    <source>
        <dbReference type="Proteomes" id="UP000005945"/>
    </source>
</evidence>
<dbReference type="EMBL" id="ABED02000027">
    <property type="protein sequence ID" value="EDP21144.1"/>
    <property type="molecule type" value="Genomic_DNA"/>
</dbReference>
<feature type="domain" description="DUF6017" evidence="2">
    <location>
        <begin position="27"/>
        <end position="168"/>
    </location>
</feature>
<feature type="region of interest" description="Disordered" evidence="1">
    <location>
        <begin position="1"/>
        <end position="50"/>
    </location>
</feature>